<accession>A0A975I903</accession>
<dbReference type="InterPro" id="IPR021295">
    <property type="entry name" value="DUF2867"/>
</dbReference>
<dbReference type="AlphaFoldDB" id="A0A975I903"/>
<dbReference type="Proteomes" id="UP000665026">
    <property type="component" value="Chromosome"/>
</dbReference>
<dbReference type="Pfam" id="PF11066">
    <property type="entry name" value="DUF2867"/>
    <property type="match status" value="1"/>
</dbReference>
<evidence type="ECO:0000313" key="1">
    <source>
        <dbReference type="EMBL" id="QTN37524.1"/>
    </source>
</evidence>
<gene>
    <name evidence="1" type="ORF">HZ995_10570</name>
</gene>
<proteinExistence type="predicted"/>
<dbReference type="KEGG" id="cact:HZ995_10570"/>
<name>A0A975I903_9RHOB</name>
<organism evidence="1 2">
    <name type="scientific">Cognatishimia activa</name>
    <dbReference type="NCBI Taxonomy" id="1715691"/>
    <lineage>
        <taxon>Bacteria</taxon>
        <taxon>Pseudomonadati</taxon>
        <taxon>Pseudomonadota</taxon>
        <taxon>Alphaproteobacteria</taxon>
        <taxon>Rhodobacterales</taxon>
        <taxon>Paracoccaceae</taxon>
        <taxon>Cognatishimia</taxon>
    </lineage>
</organism>
<dbReference type="EMBL" id="CP060010">
    <property type="protein sequence ID" value="QTN37524.1"/>
    <property type="molecule type" value="Genomic_DNA"/>
</dbReference>
<evidence type="ECO:0000313" key="2">
    <source>
        <dbReference type="Proteomes" id="UP000665026"/>
    </source>
</evidence>
<protein>
    <submittedName>
        <fullName evidence="1">DUF2867 domain-containing protein</fullName>
    </submittedName>
</protein>
<reference evidence="1" key="1">
    <citation type="submission" date="2020-07" db="EMBL/GenBank/DDBJ databases">
        <title>Genome sequences of bacteria associated with the marine, planktonic diatom Thalassiosira profunda strain ECT2AJA-044.</title>
        <authorList>
            <person name="Gargas C.B."/>
            <person name="Roberts W.R."/>
            <person name="Alverson A.J."/>
        </authorList>
    </citation>
    <scope>NUCLEOTIDE SEQUENCE</scope>
    <source>
        <strain evidence="1">ECT2AJA-044</strain>
    </source>
</reference>
<sequence>MSEGDFCDCYAAKATVSLRDAAETATSFPAWVHSLLTLRHIIVSPFGLATSGEHSNEMFGIFPLVEETSDELILGFDDKHLNFRISLISDGQNVSMGTWVKTNNLGGKIYLNAIMPFHKLIVRNCVARVARTYPPLATA</sequence>